<dbReference type="EMBL" id="BMFW01000005">
    <property type="protein sequence ID" value="GGH93892.1"/>
    <property type="molecule type" value="Genomic_DNA"/>
</dbReference>
<dbReference type="SUPFAM" id="SSF56784">
    <property type="entry name" value="HAD-like"/>
    <property type="match status" value="1"/>
</dbReference>
<evidence type="ECO:0000259" key="1">
    <source>
        <dbReference type="Pfam" id="PF25109"/>
    </source>
</evidence>
<organism evidence="2 3">
    <name type="scientific">Arthrobacter liuii</name>
    <dbReference type="NCBI Taxonomy" id="1476996"/>
    <lineage>
        <taxon>Bacteria</taxon>
        <taxon>Bacillati</taxon>
        <taxon>Actinomycetota</taxon>
        <taxon>Actinomycetes</taxon>
        <taxon>Micrococcales</taxon>
        <taxon>Micrococcaceae</taxon>
        <taxon>Arthrobacter</taxon>
    </lineage>
</organism>
<dbReference type="Gene3D" id="3.40.50.300">
    <property type="entry name" value="P-loop containing nucleotide triphosphate hydrolases"/>
    <property type="match status" value="1"/>
</dbReference>
<keyword evidence="3" id="KW-1185">Reference proteome</keyword>
<dbReference type="InterPro" id="IPR056782">
    <property type="entry name" value="HAD_PNKP"/>
</dbReference>
<dbReference type="InterPro" id="IPR027417">
    <property type="entry name" value="P-loop_NTPase"/>
</dbReference>
<dbReference type="InterPro" id="IPR023214">
    <property type="entry name" value="HAD_sf"/>
</dbReference>
<dbReference type="RefSeq" id="WP_188571083.1">
    <property type="nucleotide sequence ID" value="NZ_BMFW01000005.1"/>
</dbReference>
<accession>A0ABQ2AQ55</accession>
<dbReference type="Pfam" id="PF25109">
    <property type="entry name" value="HAD_PNKP"/>
    <property type="match status" value="1"/>
</dbReference>
<sequence>MPELVITRGLPGSGKTTWAEQWVTESPATRRRVNRDSLRRMIHINAQSATQDTEATITKTAADLVRTFLHSGLDVVVDDTNLRQRTARQWATLAAVTGAEFTVKDLTNVPLSTCLERNAARPEDARVPDGVIETMHAKYIAKGKLPHPAADAPASEEWQPWEPTPSLEAVYLVDIDGTVAIKGDRDIYDGSKAHLDTPNRKVVDVIHKLQNYHRVIYMSGRDEQHRYVTARWLKDHGLYADELHMRPLGDKRKDSTVKHELFNIHIRGRYNVAGVFDDRNQVVQMWRAIGLTVFQVADGNF</sequence>
<dbReference type="Gene3D" id="3.40.50.1000">
    <property type="entry name" value="HAD superfamily/HAD-like"/>
    <property type="match status" value="1"/>
</dbReference>
<comment type="caution">
    <text evidence="2">The sequence shown here is derived from an EMBL/GenBank/DDBJ whole genome shotgun (WGS) entry which is preliminary data.</text>
</comment>
<evidence type="ECO:0000313" key="3">
    <source>
        <dbReference type="Proteomes" id="UP000643279"/>
    </source>
</evidence>
<feature type="domain" description="Polynucleotide kinase PNKP phosphatase" evidence="1">
    <location>
        <begin position="170"/>
        <end position="301"/>
    </location>
</feature>
<dbReference type="InterPro" id="IPR036412">
    <property type="entry name" value="HAD-like_sf"/>
</dbReference>
<dbReference type="Pfam" id="PF13671">
    <property type="entry name" value="AAA_33"/>
    <property type="match status" value="1"/>
</dbReference>
<evidence type="ECO:0000313" key="2">
    <source>
        <dbReference type="EMBL" id="GGH93892.1"/>
    </source>
</evidence>
<proteinExistence type="predicted"/>
<protein>
    <recommendedName>
        <fullName evidence="1">Polynucleotide kinase PNKP phosphatase domain-containing protein</fullName>
    </recommendedName>
</protein>
<name>A0ABQ2AQ55_9MICC</name>
<reference evidence="3" key="1">
    <citation type="journal article" date="2019" name="Int. J. Syst. Evol. Microbiol.">
        <title>The Global Catalogue of Microorganisms (GCM) 10K type strain sequencing project: providing services to taxonomists for standard genome sequencing and annotation.</title>
        <authorList>
            <consortium name="The Broad Institute Genomics Platform"/>
            <consortium name="The Broad Institute Genome Sequencing Center for Infectious Disease"/>
            <person name="Wu L."/>
            <person name="Ma J."/>
        </authorList>
    </citation>
    <scope>NUCLEOTIDE SEQUENCE [LARGE SCALE GENOMIC DNA]</scope>
    <source>
        <strain evidence="3">CGMCC 1.12778</strain>
    </source>
</reference>
<dbReference type="SUPFAM" id="SSF52540">
    <property type="entry name" value="P-loop containing nucleoside triphosphate hydrolases"/>
    <property type="match status" value="1"/>
</dbReference>
<dbReference type="Proteomes" id="UP000643279">
    <property type="component" value="Unassembled WGS sequence"/>
</dbReference>
<gene>
    <name evidence="2" type="ORF">GCM10007170_15820</name>
</gene>